<feature type="compositionally biased region" description="Basic and acidic residues" evidence="1">
    <location>
        <begin position="272"/>
        <end position="286"/>
    </location>
</feature>
<feature type="region of interest" description="Disordered" evidence="1">
    <location>
        <begin position="626"/>
        <end position="650"/>
    </location>
</feature>
<feature type="region of interest" description="Disordered" evidence="1">
    <location>
        <begin position="708"/>
        <end position="736"/>
    </location>
</feature>
<feature type="compositionally biased region" description="Polar residues" evidence="1">
    <location>
        <begin position="107"/>
        <end position="118"/>
    </location>
</feature>
<dbReference type="RefSeq" id="XP_015661343.1">
    <property type="nucleotide sequence ID" value="XM_015799741.1"/>
</dbReference>
<evidence type="ECO:0000313" key="2">
    <source>
        <dbReference type="EMBL" id="KPA82904.1"/>
    </source>
</evidence>
<dbReference type="VEuPathDB" id="TriTrypDB:LpyrH10_04_2100"/>
<feature type="region of interest" description="Disordered" evidence="1">
    <location>
        <begin position="254"/>
        <end position="312"/>
    </location>
</feature>
<dbReference type="Proteomes" id="UP000037923">
    <property type="component" value="Unassembled WGS sequence"/>
</dbReference>
<dbReference type="EMBL" id="LGTL01000004">
    <property type="protein sequence ID" value="KPA82904.1"/>
    <property type="molecule type" value="Genomic_DNA"/>
</dbReference>
<sequence>MSDPVSGELPLHPHASDASTFSYGDYWKSLATLPPSSATAHQPSPLSLAPSSTSSPTSSAVHIDAQETSSAEVSAGTATPTRVIHAATSAYRLRLSLSPNRKPPVSTPLSQRRQNTQRPKWEGKASTREGVPRAATHLSRRSTQKENTYCHDTVAEADTVSPHRDRCSSPDSVSSFEWSSSDKEVRCTHSAASDATRQQQLPAGATAGVLPRSTTARDSYVLDAQVLQAVRCYEEWRRCLGAADGRDNASRTLDATESFSNADRSDGVTSRLTERLDPVEEDEGRRARASQEQIRTKAVEQKSPVASKRGASGEVAVELSALPVEALSRASAHDVRVETTTQAALPEQRRHRRSLSLLIAMDSQRACSFASPASSSDAARDGTDKSSRGQRNETHGLTNVQTERRGGGDSSSPPPFPAATTAGSPSPSVWWRWDASVLSSSAASPLAPQPDDSLPHVSCLLDEVHDRAEVAEHLRLRARPPPMADETSEDARTPPPPSSVQRRLFAEGDEEEDETEAGRERSRVNAAGETRNTTATCSFNEDAANGADVCRLPRFDPPLVETVVELSCSSSSRSDSCGGTAADSDGIGVAIAPEDCTESLLQEEETLLRQSPISAALHNTVRSTLSSLAGQPDGPPQNGWDRQPSQHRAVEVSRTAQEQLCEHPLYLKHRAAVSALYSARLLESEKQNEELQLFLCWAQEKAERRGCRRRSAQTHASQKMDAPPGRPRATPADEAPLLPANSSVAATTEVPSSTAFTTSATVRQIWRNAYTRCLGPRFPCGPSTSSTCDSSGSNATELPAPRGSPYATPPCVPAVYVAPPTPSNSTAPAVSALPNDDAQWLTPSSANARFIAWISNDVDVYEDLLQ</sequence>
<dbReference type="AlphaFoldDB" id="A0A0N0VG68"/>
<feature type="compositionally biased region" description="Low complexity" evidence="1">
    <location>
        <begin position="43"/>
        <end position="60"/>
    </location>
</feature>
<feature type="compositionally biased region" description="Basic and acidic residues" evidence="1">
    <location>
        <begin position="119"/>
        <end position="131"/>
    </location>
</feature>
<feature type="region of interest" description="Disordered" evidence="1">
    <location>
        <begin position="473"/>
        <end position="530"/>
    </location>
</feature>
<dbReference type="OMA" id="EWIATEV"/>
<proteinExistence type="predicted"/>
<feature type="region of interest" description="Disordered" evidence="1">
    <location>
        <begin position="369"/>
        <end position="426"/>
    </location>
</feature>
<comment type="caution">
    <text evidence="2">The sequence shown here is derived from an EMBL/GenBank/DDBJ whole genome shotgun (WGS) entry which is preliminary data.</text>
</comment>
<accession>A0A0N0VG68</accession>
<reference evidence="2 3" key="1">
    <citation type="submission" date="2015-07" db="EMBL/GenBank/DDBJ databases">
        <title>High-quality genome of monoxenous trypanosomatid Leptomonas pyrrhocoris.</title>
        <authorList>
            <person name="Flegontov P."/>
            <person name="Butenko A."/>
            <person name="Firsov S."/>
            <person name="Vlcek C."/>
            <person name="Logacheva M.D."/>
            <person name="Field M."/>
            <person name="Filatov D."/>
            <person name="Flegontova O."/>
            <person name="Gerasimov E."/>
            <person name="Jackson A.P."/>
            <person name="Kelly S."/>
            <person name="Opperdoes F."/>
            <person name="O'Reilly A."/>
            <person name="Votypka J."/>
            <person name="Yurchenko V."/>
            <person name="Lukes J."/>
        </authorList>
    </citation>
    <scope>NUCLEOTIDE SEQUENCE [LARGE SCALE GENOMIC DNA]</scope>
    <source>
        <strain evidence="2">H10</strain>
    </source>
</reference>
<organism evidence="2 3">
    <name type="scientific">Leptomonas pyrrhocoris</name>
    <name type="common">Firebug parasite</name>
    <dbReference type="NCBI Taxonomy" id="157538"/>
    <lineage>
        <taxon>Eukaryota</taxon>
        <taxon>Discoba</taxon>
        <taxon>Euglenozoa</taxon>
        <taxon>Kinetoplastea</taxon>
        <taxon>Metakinetoplastina</taxon>
        <taxon>Trypanosomatida</taxon>
        <taxon>Trypanosomatidae</taxon>
        <taxon>Leishmaniinae</taxon>
        <taxon>Leptomonas</taxon>
    </lineage>
</organism>
<feature type="compositionally biased region" description="Polar residues" evidence="1">
    <location>
        <begin position="190"/>
        <end position="201"/>
    </location>
</feature>
<keyword evidence="3" id="KW-1185">Reference proteome</keyword>
<feature type="compositionally biased region" description="Basic and acidic residues" evidence="1">
    <location>
        <begin position="378"/>
        <end position="394"/>
    </location>
</feature>
<dbReference type="GeneID" id="26902951"/>
<feature type="region of interest" description="Disordered" evidence="1">
    <location>
        <begin position="189"/>
        <end position="210"/>
    </location>
</feature>
<protein>
    <submittedName>
        <fullName evidence="2">Uncharacterized protein</fullName>
    </submittedName>
</protein>
<name>A0A0N0VG68_LEPPY</name>
<evidence type="ECO:0000313" key="3">
    <source>
        <dbReference type="Proteomes" id="UP000037923"/>
    </source>
</evidence>
<feature type="compositionally biased region" description="Polar residues" evidence="1">
    <location>
        <begin position="66"/>
        <end position="79"/>
    </location>
</feature>
<dbReference type="OrthoDB" id="265073at2759"/>
<feature type="region of interest" description="Disordered" evidence="1">
    <location>
        <begin position="35"/>
        <end position="79"/>
    </location>
</feature>
<feature type="region of interest" description="Disordered" evidence="1">
    <location>
        <begin position="94"/>
        <end position="147"/>
    </location>
</feature>
<evidence type="ECO:0000256" key="1">
    <source>
        <dbReference type="SAM" id="MobiDB-lite"/>
    </source>
</evidence>
<gene>
    <name evidence="2" type="ORF">ABB37_02660</name>
</gene>
<feature type="compositionally biased region" description="Polar residues" evidence="1">
    <location>
        <begin position="254"/>
        <end position="271"/>
    </location>
</feature>